<dbReference type="Proteomes" id="UP000053859">
    <property type="component" value="Unassembled WGS sequence"/>
</dbReference>
<keyword evidence="3" id="KW-1185">Reference proteome</keyword>
<proteinExistence type="predicted"/>
<dbReference type="PATRIC" id="fig|146537.3.peg.7188"/>
<reference evidence="2" key="1">
    <citation type="journal article" date="2015" name="Genome Announc.">
        <title>Draft Genome Sequence of Thiostrepton-Producing Streptomyces azureus ATCC 14921.</title>
        <authorList>
            <person name="Sakihara K."/>
            <person name="Maeda J."/>
            <person name="Tashiro K."/>
            <person name="Fujino Y."/>
            <person name="Kuhara S."/>
            <person name="Ohshima T."/>
            <person name="Ogata S."/>
            <person name="Doi K."/>
        </authorList>
    </citation>
    <scope>NUCLEOTIDE SEQUENCE [LARGE SCALE GENOMIC DNA]</scope>
    <source>
        <strain evidence="2">ATCC14921</strain>
    </source>
</reference>
<dbReference type="AlphaFoldDB" id="A0A0K8PVL4"/>
<dbReference type="EMBL" id="DF968392">
    <property type="protein sequence ID" value="GAP51965.1"/>
    <property type="molecule type" value="Genomic_DNA"/>
</dbReference>
<accession>A0A0K8PVL4</accession>
<name>A0A0K8PVL4_STRAJ</name>
<gene>
    <name evidence="2" type="ORF">SAZU_6838</name>
</gene>
<protein>
    <submittedName>
        <fullName evidence="2">Uncharacterized protein</fullName>
    </submittedName>
</protein>
<feature type="region of interest" description="Disordered" evidence="1">
    <location>
        <begin position="55"/>
        <end position="82"/>
    </location>
</feature>
<organism evidence="2 3">
    <name type="scientific">Streptomyces azureus</name>
    <dbReference type="NCBI Taxonomy" id="146537"/>
    <lineage>
        <taxon>Bacteria</taxon>
        <taxon>Bacillati</taxon>
        <taxon>Actinomycetota</taxon>
        <taxon>Actinomycetes</taxon>
        <taxon>Kitasatosporales</taxon>
        <taxon>Streptomycetaceae</taxon>
        <taxon>Streptomyces</taxon>
    </lineage>
</organism>
<evidence type="ECO:0000313" key="2">
    <source>
        <dbReference type="EMBL" id="GAP51965.1"/>
    </source>
</evidence>
<sequence>MGGALTRTPTRLLGTCRVDLRIRSITTGASRHHRYAHEYEQDVVDARVWGGIHTARPARRAAPRAADSPPGHCGSTSAPSPDIRPLLKTIVIMLRSWRVQPFTRP</sequence>
<evidence type="ECO:0000313" key="3">
    <source>
        <dbReference type="Proteomes" id="UP000053859"/>
    </source>
</evidence>
<evidence type="ECO:0000256" key="1">
    <source>
        <dbReference type="SAM" id="MobiDB-lite"/>
    </source>
</evidence>